<dbReference type="PANTHER" id="PTHR12185">
    <property type="entry name" value="SID1 TRANSMEMBRANE FAMILY MEMEBER"/>
    <property type="match status" value="1"/>
</dbReference>
<feature type="compositionally biased region" description="Low complexity" evidence="8">
    <location>
        <begin position="405"/>
        <end position="447"/>
    </location>
</feature>
<dbReference type="InterPro" id="IPR025958">
    <property type="entry name" value="SID1_TM_fam"/>
</dbReference>
<keyword evidence="4 10" id="KW-0732">Signal</keyword>
<evidence type="ECO:0000313" key="12">
    <source>
        <dbReference type="Proteomes" id="UP001153954"/>
    </source>
</evidence>
<feature type="region of interest" description="Disordered" evidence="8">
    <location>
        <begin position="353"/>
        <end position="474"/>
    </location>
</feature>
<feature type="transmembrane region" description="Helical" evidence="9">
    <location>
        <begin position="772"/>
        <end position="792"/>
    </location>
</feature>
<evidence type="ECO:0000256" key="2">
    <source>
        <dbReference type="ARBA" id="ARBA00006618"/>
    </source>
</evidence>
<sequence>MLARWLCACALLAAARAQSAGVRVVQLQLAYNEIHTLPLNSSVEYILEFTPQDLVVFQPLETESVPSLLWVQSDGGDSAHPVLVTVRQRTGAVTWQLPYEADAQTLNELERTLCPDDSGAAGDAACEGGAGARTAFTLHVSTACAAPVSLRVRVALPRVWALPFGRAVTVTATQTAPRVMHYRFLEGQSSVRLIVSSDSEVCATLSVQNYSCPIPQTLTDMSINGQRLTMMRSGAMQLYRSEYPLGFYVVALLQRAQACGAAEPPAADWLWAAALLGPAAARARLQPRKDFTVSVEPALTRAQYAVAAVALLAVFLSFYVAFGALVLAQRWPPFGRHVLPRAVLADAPDGHVAERARDNGSGGATSARCGHGSDVTFDSSANSDSDSEDEASSTPAPATRPPRTSPASASRSSRTSSLANTARPPITSSPTAAARPPITSSPAAASPPRAPDEQNGRTQSDGDGDGRAANNDTADEVQGNTQAGQNAIQAPFGLPARLRLAALARRGGRTLRARSDRYLYMLYTVAVFYALPVVQFVIAFQILLNVSGSLDICYYNFLCANRAGALSDFNHVLSNLGYLLLGALFLLQVRRRRLRRKREPRHREYGIPAHYGLLSALGAGMMVVAVLSASYHVCPNRLNFQFDTAFMYVLAVLMMVKIYQSRHPDINARAHSTFGVLAVLIALVVWGVLSGGPLFWGIFTVLHVFTFLLLSLRIYYVGQFRLEKESLAAAAQELRKPLSRPLYRARLVLLLLANALNWMLAIFGLLRQGGDFAGHMLQVLLGNALMYMVFYLSMKLVHGERLRWYAWALLGAAAVAWVPALYFFLSGSSDWSATPALSRHRNHRCMVMEFYDSHDLWHMLSAVALYLTFSALLTWDDGLSAVKRTDIPVF</sequence>
<dbReference type="GO" id="GO:0005886">
    <property type="term" value="C:plasma membrane"/>
    <property type="evidence" value="ECO:0007669"/>
    <property type="project" value="TreeGrafter"/>
</dbReference>
<feature type="transmembrane region" description="Helical" evidence="9">
    <location>
        <begin position="671"/>
        <end position="689"/>
    </location>
</feature>
<feature type="chain" id="PRO_5043493930" description="SID1 transmembrane family member 1" evidence="10">
    <location>
        <begin position="18"/>
        <end position="890"/>
    </location>
</feature>
<evidence type="ECO:0008006" key="13">
    <source>
        <dbReference type="Google" id="ProtNLM"/>
    </source>
</evidence>
<dbReference type="GO" id="GO:0005764">
    <property type="term" value="C:lysosome"/>
    <property type="evidence" value="ECO:0007669"/>
    <property type="project" value="TreeGrafter"/>
</dbReference>
<feature type="transmembrane region" description="Helical" evidence="9">
    <location>
        <begin position="638"/>
        <end position="659"/>
    </location>
</feature>
<evidence type="ECO:0000256" key="8">
    <source>
        <dbReference type="SAM" id="MobiDB-lite"/>
    </source>
</evidence>
<keyword evidence="7" id="KW-0325">Glycoprotein</keyword>
<feature type="transmembrane region" description="Helical" evidence="9">
    <location>
        <begin position="610"/>
        <end position="632"/>
    </location>
</feature>
<evidence type="ECO:0000256" key="1">
    <source>
        <dbReference type="ARBA" id="ARBA00004141"/>
    </source>
</evidence>
<feature type="signal peptide" evidence="10">
    <location>
        <begin position="1"/>
        <end position="17"/>
    </location>
</feature>
<feature type="transmembrane region" description="Helical" evidence="9">
    <location>
        <begin position="304"/>
        <end position="327"/>
    </location>
</feature>
<feature type="transmembrane region" description="Helical" evidence="9">
    <location>
        <begin position="745"/>
        <end position="766"/>
    </location>
</feature>
<dbReference type="GO" id="GO:0051033">
    <property type="term" value="F:RNA transmembrane transporter activity"/>
    <property type="evidence" value="ECO:0007669"/>
    <property type="project" value="TreeGrafter"/>
</dbReference>
<comment type="subcellular location">
    <subcellularLocation>
        <location evidence="1">Membrane</location>
        <topology evidence="1">Multi-pass membrane protein</topology>
    </subcellularLocation>
</comment>
<evidence type="ECO:0000256" key="5">
    <source>
        <dbReference type="ARBA" id="ARBA00022989"/>
    </source>
</evidence>
<dbReference type="Pfam" id="PF13965">
    <property type="entry name" value="SID-1_RNA_chan"/>
    <property type="match status" value="1"/>
</dbReference>
<dbReference type="Proteomes" id="UP001153954">
    <property type="component" value="Unassembled WGS sequence"/>
</dbReference>
<dbReference type="EMBL" id="CAKOGL010000031">
    <property type="protein sequence ID" value="CAH2107898.1"/>
    <property type="molecule type" value="Genomic_DNA"/>
</dbReference>
<keyword evidence="6 9" id="KW-0472">Membrane</keyword>
<evidence type="ECO:0000256" key="7">
    <source>
        <dbReference type="ARBA" id="ARBA00023180"/>
    </source>
</evidence>
<feature type="transmembrane region" description="Helical" evidence="9">
    <location>
        <begin position="572"/>
        <end position="589"/>
    </location>
</feature>
<accession>A0AAU9VC70</accession>
<evidence type="ECO:0000313" key="11">
    <source>
        <dbReference type="EMBL" id="CAH2107898.1"/>
    </source>
</evidence>
<evidence type="ECO:0000256" key="3">
    <source>
        <dbReference type="ARBA" id="ARBA00022692"/>
    </source>
</evidence>
<dbReference type="AlphaFoldDB" id="A0AAU9VC70"/>
<evidence type="ECO:0000256" key="10">
    <source>
        <dbReference type="SAM" id="SignalP"/>
    </source>
</evidence>
<feature type="transmembrane region" description="Helical" evidence="9">
    <location>
        <begin position="856"/>
        <end position="875"/>
    </location>
</feature>
<feature type="transmembrane region" description="Helical" evidence="9">
    <location>
        <begin position="804"/>
        <end position="825"/>
    </location>
</feature>
<feature type="transmembrane region" description="Helical" evidence="9">
    <location>
        <begin position="695"/>
        <end position="716"/>
    </location>
</feature>
<gene>
    <name evidence="11" type="ORF">EEDITHA_LOCUS21886</name>
</gene>
<name>A0AAU9VC70_EUPED</name>
<dbReference type="PANTHER" id="PTHR12185:SF14">
    <property type="entry name" value="CHOLESTEROL UPTAKE PROTEIN 1"/>
    <property type="match status" value="1"/>
</dbReference>
<evidence type="ECO:0000256" key="9">
    <source>
        <dbReference type="SAM" id="Phobius"/>
    </source>
</evidence>
<comment type="caution">
    <text evidence="11">The sequence shown here is derived from an EMBL/GenBank/DDBJ whole genome shotgun (WGS) entry which is preliminary data.</text>
</comment>
<evidence type="ECO:0000256" key="4">
    <source>
        <dbReference type="ARBA" id="ARBA00022729"/>
    </source>
</evidence>
<comment type="similarity">
    <text evidence="2">Belongs to the SID1 family.</text>
</comment>
<keyword evidence="12" id="KW-1185">Reference proteome</keyword>
<feature type="transmembrane region" description="Helical" evidence="9">
    <location>
        <begin position="518"/>
        <end position="544"/>
    </location>
</feature>
<reference evidence="11" key="1">
    <citation type="submission" date="2022-03" db="EMBL/GenBank/DDBJ databases">
        <authorList>
            <person name="Tunstrom K."/>
        </authorList>
    </citation>
    <scope>NUCLEOTIDE SEQUENCE</scope>
</reference>
<keyword evidence="3 9" id="KW-0812">Transmembrane</keyword>
<evidence type="ECO:0000256" key="6">
    <source>
        <dbReference type="ARBA" id="ARBA00023136"/>
    </source>
</evidence>
<keyword evidence="5 9" id="KW-1133">Transmembrane helix</keyword>
<protein>
    <recommendedName>
        <fullName evidence="13">SID1 transmembrane family member 1</fullName>
    </recommendedName>
</protein>
<proteinExistence type="inferred from homology"/>
<organism evidence="11 12">
    <name type="scientific">Euphydryas editha</name>
    <name type="common">Edith's checkerspot</name>
    <dbReference type="NCBI Taxonomy" id="104508"/>
    <lineage>
        <taxon>Eukaryota</taxon>
        <taxon>Metazoa</taxon>
        <taxon>Ecdysozoa</taxon>
        <taxon>Arthropoda</taxon>
        <taxon>Hexapoda</taxon>
        <taxon>Insecta</taxon>
        <taxon>Pterygota</taxon>
        <taxon>Neoptera</taxon>
        <taxon>Endopterygota</taxon>
        <taxon>Lepidoptera</taxon>
        <taxon>Glossata</taxon>
        <taxon>Ditrysia</taxon>
        <taxon>Papilionoidea</taxon>
        <taxon>Nymphalidae</taxon>
        <taxon>Nymphalinae</taxon>
        <taxon>Euphydryas</taxon>
    </lineage>
</organism>
<dbReference type="GO" id="GO:0003725">
    <property type="term" value="F:double-stranded RNA binding"/>
    <property type="evidence" value="ECO:0007669"/>
    <property type="project" value="TreeGrafter"/>
</dbReference>